<dbReference type="InterPro" id="IPR002016">
    <property type="entry name" value="Haem_peroxidase"/>
</dbReference>
<dbReference type="PROSITE" id="PS50873">
    <property type="entry name" value="PEROXIDASE_4"/>
    <property type="match status" value="1"/>
</dbReference>
<dbReference type="GO" id="GO:0020037">
    <property type="term" value="F:heme binding"/>
    <property type="evidence" value="ECO:0007669"/>
    <property type="project" value="InterPro"/>
</dbReference>
<evidence type="ECO:0000256" key="3">
    <source>
        <dbReference type="ARBA" id="ARBA00012313"/>
    </source>
</evidence>
<dbReference type="PRINTS" id="PR00461">
    <property type="entry name" value="PLPEROXIDASE"/>
</dbReference>
<evidence type="ECO:0000256" key="9">
    <source>
        <dbReference type="ARBA" id="ARBA00023004"/>
    </source>
</evidence>
<protein>
    <recommendedName>
        <fullName evidence="3">peroxidase</fullName>
        <ecNumber evidence="3">1.11.1.7</ecNumber>
    </recommendedName>
</protein>
<accession>M8AT29</accession>
<comment type="cofactor">
    <cofactor evidence="13">
        <name>heme b</name>
        <dbReference type="ChEBI" id="CHEBI:60344"/>
    </cofactor>
    <text evidence="13">Binds 1 heme b (iron(II)-protoporphyrin IX) group per subunit.</text>
</comment>
<dbReference type="PROSITE" id="PS00436">
    <property type="entry name" value="PEROXIDASE_2"/>
    <property type="match status" value="1"/>
</dbReference>
<dbReference type="PANTHER" id="PTHR31517">
    <property type="match status" value="1"/>
</dbReference>
<evidence type="ECO:0000313" key="16">
    <source>
        <dbReference type="EnsemblPlants" id="EMT04830"/>
    </source>
</evidence>
<dbReference type="InterPro" id="IPR010255">
    <property type="entry name" value="Haem_peroxidase_sf"/>
</dbReference>
<evidence type="ECO:0000256" key="8">
    <source>
        <dbReference type="ARBA" id="ARBA00023002"/>
    </source>
</evidence>
<evidence type="ECO:0000256" key="4">
    <source>
        <dbReference type="ARBA" id="ARBA00022559"/>
    </source>
</evidence>
<evidence type="ECO:0000256" key="1">
    <source>
        <dbReference type="ARBA" id="ARBA00000189"/>
    </source>
</evidence>
<keyword evidence="6 13" id="KW-0479">Metal-binding</keyword>
<reference evidence="16" key="1">
    <citation type="submission" date="2015-06" db="UniProtKB">
        <authorList>
            <consortium name="EnsemblPlants"/>
        </authorList>
    </citation>
    <scope>IDENTIFICATION</scope>
</reference>
<feature type="binding site" evidence="13">
    <location>
        <position position="170"/>
    </location>
    <ligand>
        <name>Ca(2+)</name>
        <dbReference type="ChEBI" id="CHEBI:29108"/>
        <label>2</label>
    </ligand>
</feature>
<evidence type="ECO:0000256" key="13">
    <source>
        <dbReference type="PIRSR" id="PIRSR600823-3"/>
    </source>
</evidence>
<evidence type="ECO:0000256" key="10">
    <source>
        <dbReference type="ARBA" id="ARBA00023157"/>
    </source>
</evidence>
<keyword evidence="12" id="KW-0376">Hydrogen peroxide</keyword>
<dbReference type="PROSITE" id="PS00435">
    <property type="entry name" value="PEROXIDASE_1"/>
    <property type="match status" value="1"/>
</dbReference>
<sequence>MVCAPLLAAAVVAAVAVACSPGYGAYAAAEQEAAGAGGSDLRLRQPPITRGLSFDFYKRSCPRAESIVRDFVRDAVRKDVGLAAGLLRLHFHDCFVQSYHSPDLDATDLVALSGAHTVGLGHCASFEGRLFPRPDPTMSPDFLGRLRRTCPAKGTDARTVLDVRTPDVFDNKYYVNLVNREGLLVSDQDLFTNDATRPIVERFARSQRYFFHQFGVSMVKMGQIRVLTGGQGQVRRNCSARNPGTTDDGLEWSSLVQTVVDAAAESYSTS</sequence>
<evidence type="ECO:0000256" key="2">
    <source>
        <dbReference type="ARBA" id="ARBA00006873"/>
    </source>
</evidence>
<dbReference type="Gene3D" id="1.10.420.10">
    <property type="entry name" value="Peroxidase, domain 2"/>
    <property type="match status" value="1"/>
</dbReference>
<dbReference type="GO" id="GO:0006979">
    <property type="term" value="P:response to oxidative stress"/>
    <property type="evidence" value="ECO:0007669"/>
    <property type="project" value="InterPro"/>
</dbReference>
<evidence type="ECO:0000256" key="6">
    <source>
        <dbReference type="ARBA" id="ARBA00022723"/>
    </source>
</evidence>
<comment type="cofactor">
    <cofactor evidence="13">
        <name>Ca(2+)</name>
        <dbReference type="ChEBI" id="CHEBI:29108"/>
    </cofactor>
    <text evidence="13">Binds 2 calcium ions per subunit.</text>
</comment>
<comment type="similarity">
    <text evidence="2">Belongs to the peroxidase family. Ascorbate peroxidase subfamily.</text>
</comment>
<dbReference type="Pfam" id="PF00141">
    <property type="entry name" value="peroxidase"/>
    <property type="match status" value="1"/>
</dbReference>
<feature type="binding site" evidence="13">
    <location>
        <position position="162"/>
    </location>
    <ligand>
        <name>Ca(2+)</name>
        <dbReference type="ChEBI" id="CHEBI:29108"/>
        <label>2</label>
    </ligand>
</feature>
<dbReference type="GO" id="GO:0042744">
    <property type="term" value="P:hydrogen peroxide catabolic process"/>
    <property type="evidence" value="ECO:0007669"/>
    <property type="project" value="UniProtKB-KW"/>
</dbReference>
<keyword evidence="11" id="KW-0325">Glycoprotein</keyword>
<dbReference type="InterPro" id="IPR000823">
    <property type="entry name" value="Peroxidase_pln"/>
</dbReference>
<proteinExistence type="inferred from homology"/>
<dbReference type="FunFam" id="1.10.420.10:FF:000006">
    <property type="entry name" value="Peroxidase"/>
    <property type="match status" value="1"/>
</dbReference>
<evidence type="ECO:0000256" key="11">
    <source>
        <dbReference type="ARBA" id="ARBA00023180"/>
    </source>
</evidence>
<keyword evidence="10 14" id="KW-1015">Disulfide bond</keyword>
<dbReference type="InterPro" id="IPR019794">
    <property type="entry name" value="Peroxidases_AS"/>
</dbReference>
<evidence type="ECO:0000259" key="15">
    <source>
        <dbReference type="PROSITE" id="PS50873"/>
    </source>
</evidence>
<feature type="domain" description="Plant heme peroxidase family profile" evidence="15">
    <location>
        <begin position="1"/>
        <end position="242"/>
    </location>
</feature>
<dbReference type="PANTHER" id="PTHR31517:SF48">
    <property type="entry name" value="PEROXIDASE 16-RELATED"/>
    <property type="match status" value="1"/>
</dbReference>
<dbReference type="SUPFAM" id="SSF48113">
    <property type="entry name" value="Heme-dependent peroxidases"/>
    <property type="match status" value="1"/>
</dbReference>
<organism evidence="16">
    <name type="scientific">Aegilops tauschii</name>
    <name type="common">Tausch's goatgrass</name>
    <name type="synonym">Aegilops squarrosa</name>
    <dbReference type="NCBI Taxonomy" id="37682"/>
    <lineage>
        <taxon>Eukaryota</taxon>
        <taxon>Viridiplantae</taxon>
        <taxon>Streptophyta</taxon>
        <taxon>Embryophyta</taxon>
        <taxon>Tracheophyta</taxon>
        <taxon>Spermatophyta</taxon>
        <taxon>Magnoliopsida</taxon>
        <taxon>Liliopsida</taxon>
        <taxon>Poales</taxon>
        <taxon>Poaceae</taxon>
        <taxon>BOP clade</taxon>
        <taxon>Pooideae</taxon>
        <taxon>Triticodae</taxon>
        <taxon>Triticeae</taxon>
        <taxon>Triticinae</taxon>
        <taxon>Aegilops</taxon>
    </lineage>
</organism>
<keyword evidence="7 13" id="KW-0106">Calcium</keyword>
<evidence type="ECO:0000256" key="7">
    <source>
        <dbReference type="ARBA" id="ARBA00022837"/>
    </source>
</evidence>
<name>M8AT29_AEGTA</name>
<keyword evidence="5" id="KW-0349">Heme</keyword>
<dbReference type="EC" id="1.11.1.7" evidence="3"/>
<dbReference type="Gene3D" id="1.10.520.10">
    <property type="match status" value="2"/>
</dbReference>
<dbReference type="PRINTS" id="PR00458">
    <property type="entry name" value="PEROXIDASE"/>
</dbReference>
<feature type="disulfide bond" evidence="14">
    <location>
        <begin position="123"/>
        <end position="150"/>
    </location>
</feature>
<dbReference type="AlphaFoldDB" id="M8AT29"/>
<keyword evidence="9 13" id="KW-0408">Iron</keyword>
<dbReference type="ExpressionAtlas" id="M8AT29">
    <property type="expression patterns" value="baseline"/>
</dbReference>
<dbReference type="GO" id="GO:0046872">
    <property type="term" value="F:metal ion binding"/>
    <property type="evidence" value="ECO:0007669"/>
    <property type="project" value="UniProtKB-KW"/>
</dbReference>
<comment type="catalytic activity">
    <reaction evidence="1">
        <text>2 a phenolic donor + H2O2 = 2 a phenolic radical donor + 2 H2O</text>
        <dbReference type="Rhea" id="RHEA:56136"/>
        <dbReference type="ChEBI" id="CHEBI:15377"/>
        <dbReference type="ChEBI" id="CHEBI:16240"/>
        <dbReference type="ChEBI" id="CHEBI:139520"/>
        <dbReference type="ChEBI" id="CHEBI:139521"/>
        <dbReference type="EC" id="1.11.1.7"/>
    </reaction>
</comment>
<dbReference type="GO" id="GO:0140825">
    <property type="term" value="F:lactoperoxidase activity"/>
    <property type="evidence" value="ECO:0007669"/>
    <property type="project" value="UniProtKB-EC"/>
</dbReference>
<feature type="binding site" evidence="13">
    <location>
        <position position="165"/>
    </location>
    <ligand>
        <name>Ca(2+)</name>
        <dbReference type="ChEBI" id="CHEBI:29108"/>
        <label>2</label>
    </ligand>
</feature>
<keyword evidence="8" id="KW-0560">Oxidoreductase</keyword>
<evidence type="ECO:0000256" key="5">
    <source>
        <dbReference type="ARBA" id="ARBA00022617"/>
    </source>
</evidence>
<dbReference type="EnsemblPlants" id="EMT04830">
    <property type="protein sequence ID" value="EMT04830"/>
    <property type="gene ID" value="F775_21451"/>
</dbReference>
<feature type="binding site" evidence="13">
    <location>
        <position position="117"/>
    </location>
    <ligand>
        <name>Ca(2+)</name>
        <dbReference type="ChEBI" id="CHEBI:29108"/>
        <label>2</label>
    </ligand>
</feature>
<feature type="binding site" description="axial binding residue" evidence="13">
    <location>
        <position position="116"/>
    </location>
    <ligand>
        <name>heme b</name>
        <dbReference type="ChEBI" id="CHEBI:60344"/>
    </ligand>
    <ligandPart>
        <name>Fe</name>
        <dbReference type="ChEBI" id="CHEBI:18248"/>
    </ligandPart>
</feature>
<keyword evidence="4" id="KW-0575">Peroxidase</keyword>
<evidence type="ECO:0000256" key="12">
    <source>
        <dbReference type="ARBA" id="ARBA00023324"/>
    </source>
</evidence>
<evidence type="ECO:0000256" key="14">
    <source>
        <dbReference type="PIRSR" id="PIRSR600823-5"/>
    </source>
</evidence>
<dbReference type="InterPro" id="IPR019793">
    <property type="entry name" value="Peroxidases_heam-ligand_BS"/>
</dbReference>